<dbReference type="InterPro" id="IPR015884">
    <property type="entry name" value="Malic_enzyme_CS"/>
</dbReference>
<feature type="active site" description="Proton acceptor" evidence="5">
    <location>
        <position position="91"/>
    </location>
</feature>
<dbReference type="InterPro" id="IPR046346">
    <property type="entry name" value="Aminoacid_DH-like_N_sf"/>
</dbReference>
<evidence type="ECO:0000256" key="7">
    <source>
        <dbReference type="PIRSR" id="PIRSR000106-3"/>
    </source>
</evidence>
<comment type="caution">
    <text evidence="10">The sequence shown here is derived from an EMBL/GenBank/DDBJ whole genome shotgun (WGS) entry which is preliminary data.</text>
</comment>
<evidence type="ECO:0000259" key="9">
    <source>
        <dbReference type="SMART" id="SM01274"/>
    </source>
</evidence>
<feature type="domain" description="Malic enzyme N-terminal" evidence="9">
    <location>
        <begin position="15"/>
        <end position="148"/>
    </location>
</feature>
<dbReference type="Pfam" id="PF00390">
    <property type="entry name" value="malic"/>
    <property type="match status" value="1"/>
</dbReference>
<reference evidence="10 11" key="1">
    <citation type="journal article" date="2016" name="Nat. Commun.">
        <title>Thousands of microbial genomes shed light on interconnected biogeochemical processes in an aquifer system.</title>
        <authorList>
            <person name="Anantharaman K."/>
            <person name="Brown C.T."/>
            <person name="Hug L.A."/>
            <person name="Sharon I."/>
            <person name="Castelle C.J."/>
            <person name="Probst A.J."/>
            <person name="Thomas B.C."/>
            <person name="Singh A."/>
            <person name="Wilkins M.J."/>
            <person name="Karaoz U."/>
            <person name="Brodie E.L."/>
            <person name="Williams K.H."/>
            <person name="Hubbard S.S."/>
            <person name="Banfield J.F."/>
        </authorList>
    </citation>
    <scope>NUCLEOTIDE SEQUENCE [LARGE SCALE GENOMIC DNA]</scope>
</reference>
<name>A0A1F5S1V6_9BACT</name>
<dbReference type="EMBL" id="MFFS01000082">
    <property type="protein sequence ID" value="OGF20626.1"/>
    <property type="molecule type" value="Genomic_DNA"/>
</dbReference>
<dbReference type="InterPro" id="IPR045213">
    <property type="entry name" value="Malic_NAD-bd_bact_type"/>
</dbReference>
<gene>
    <name evidence="10" type="ORF">A2Y83_03675</name>
</gene>
<dbReference type="PROSITE" id="PS00331">
    <property type="entry name" value="MALIC_ENZYMES"/>
    <property type="match status" value="1"/>
</dbReference>
<keyword evidence="3 7" id="KW-0479">Metal-binding</keyword>
<dbReference type="CDD" id="cd05311">
    <property type="entry name" value="NAD_bind_2_malic_enz"/>
    <property type="match status" value="1"/>
</dbReference>
<feature type="binding site" evidence="7">
    <location>
        <position position="133"/>
    </location>
    <ligand>
        <name>a divalent metal cation</name>
        <dbReference type="ChEBI" id="CHEBI:60240"/>
    </ligand>
</feature>
<feature type="binding site" evidence="7">
    <location>
        <position position="134"/>
    </location>
    <ligand>
        <name>a divalent metal cation</name>
        <dbReference type="ChEBI" id="CHEBI:60240"/>
    </ligand>
</feature>
<proteinExistence type="inferred from homology"/>
<comment type="cofactor">
    <cofactor evidence="1">
        <name>Mn(2+)</name>
        <dbReference type="ChEBI" id="CHEBI:29035"/>
    </cofactor>
</comment>
<dbReference type="GO" id="GO:0046872">
    <property type="term" value="F:metal ion binding"/>
    <property type="evidence" value="ECO:0007669"/>
    <property type="project" value="UniProtKB-KW"/>
</dbReference>
<dbReference type="AlphaFoldDB" id="A0A1F5S1V6"/>
<dbReference type="InterPro" id="IPR012302">
    <property type="entry name" value="Malic_NAD-bd"/>
</dbReference>
<dbReference type="SMART" id="SM00919">
    <property type="entry name" value="Malic_M"/>
    <property type="match status" value="1"/>
</dbReference>
<accession>A0A1F5S1V6</accession>
<comment type="similarity">
    <text evidence="2">Belongs to the malic enzymes family.</text>
</comment>
<dbReference type="InterPro" id="IPR012301">
    <property type="entry name" value="Malic_N_dom"/>
</dbReference>
<dbReference type="InterPro" id="IPR001891">
    <property type="entry name" value="Malic_OxRdtase"/>
</dbReference>
<organism evidence="10 11">
    <name type="scientific">Candidatus Falkowbacteria bacterium RBG_13_39_14</name>
    <dbReference type="NCBI Taxonomy" id="1797985"/>
    <lineage>
        <taxon>Bacteria</taxon>
        <taxon>Candidatus Falkowiibacteriota</taxon>
    </lineage>
</organism>
<sequence>MDYNKLSLKAHKKYNGKLSIESKMPFEDTDDLSIAYTPGVAAVCLEIKNHKEKARELTSSKKTVAVVSDGSAVLGLGNIGYNAAIPVMEGKAALFKKFGGVDAYPIVLATQDAEEIIKTVKLIAPSFGGINLEDISAPRCFEIEKRLQDELDIPVFHDDQHGTAIVVLAGLINALKIVKKKKEKIKIAMLGAGAAGTAIAKLLCRYGVKNIIMSDSKGIISRSRTDLNESKKELASFTNNDNISGSISDAIGGADVFIGVSAGNVITGEHIKSMNKNAIVFAMANPMPEIMPDIAKKAGARIVATGRSDFPNQLNNVLVFPGIFKGAIAGNIKKITEKMKINAAVALANTVKKLSEEKIIPSPFDKKAANAVAKAVLTYLN</sequence>
<dbReference type="GO" id="GO:0004470">
    <property type="term" value="F:malic enzyme activity"/>
    <property type="evidence" value="ECO:0007669"/>
    <property type="project" value="InterPro"/>
</dbReference>
<feature type="active site" description="Proton donor" evidence="5">
    <location>
        <position position="36"/>
    </location>
</feature>
<dbReference type="Proteomes" id="UP000178323">
    <property type="component" value="Unassembled WGS sequence"/>
</dbReference>
<feature type="binding site" evidence="6">
    <location>
        <position position="315"/>
    </location>
    <ligand>
        <name>(S)-malate</name>
        <dbReference type="ChEBI" id="CHEBI:15589"/>
    </ligand>
</feature>
<dbReference type="Pfam" id="PF03949">
    <property type="entry name" value="Malic_M"/>
    <property type="match status" value="1"/>
</dbReference>
<dbReference type="InterPro" id="IPR051674">
    <property type="entry name" value="Malate_Decarboxylase"/>
</dbReference>
<dbReference type="PANTHER" id="PTHR43237">
    <property type="entry name" value="NADP-DEPENDENT MALIC ENZYME"/>
    <property type="match status" value="1"/>
</dbReference>
<dbReference type="GO" id="GO:0016616">
    <property type="term" value="F:oxidoreductase activity, acting on the CH-OH group of donors, NAD or NADP as acceptor"/>
    <property type="evidence" value="ECO:0007669"/>
    <property type="project" value="InterPro"/>
</dbReference>
<dbReference type="InterPro" id="IPR037062">
    <property type="entry name" value="Malic_N_dom_sf"/>
</dbReference>
<feature type="binding site" evidence="7">
    <location>
        <position position="159"/>
    </location>
    <ligand>
        <name>a divalent metal cation</name>
        <dbReference type="ChEBI" id="CHEBI:60240"/>
    </ligand>
</feature>
<dbReference type="InterPro" id="IPR036291">
    <property type="entry name" value="NAD(P)-bd_dom_sf"/>
</dbReference>
<dbReference type="SMART" id="SM01274">
    <property type="entry name" value="malic"/>
    <property type="match status" value="1"/>
</dbReference>
<evidence type="ECO:0000256" key="1">
    <source>
        <dbReference type="ARBA" id="ARBA00001936"/>
    </source>
</evidence>
<keyword evidence="4" id="KW-0560">Oxidoreductase</keyword>
<evidence type="ECO:0000313" key="11">
    <source>
        <dbReference type="Proteomes" id="UP000178323"/>
    </source>
</evidence>
<evidence type="ECO:0000313" key="10">
    <source>
        <dbReference type="EMBL" id="OGF20626.1"/>
    </source>
</evidence>
<feature type="domain" description="Malic enzyme NAD-binding" evidence="8">
    <location>
        <begin position="160"/>
        <end position="381"/>
    </location>
</feature>
<evidence type="ECO:0000256" key="3">
    <source>
        <dbReference type="ARBA" id="ARBA00022723"/>
    </source>
</evidence>
<protein>
    <submittedName>
        <fullName evidence="10">Malate dehydrogenase</fullName>
    </submittedName>
</protein>
<dbReference type="SUPFAM" id="SSF51735">
    <property type="entry name" value="NAD(P)-binding Rossmann-fold domains"/>
    <property type="match status" value="1"/>
</dbReference>
<evidence type="ECO:0000256" key="6">
    <source>
        <dbReference type="PIRSR" id="PIRSR000106-2"/>
    </source>
</evidence>
<dbReference type="SUPFAM" id="SSF53223">
    <property type="entry name" value="Aminoacid dehydrogenase-like, N-terminal domain"/>
    <property type="match status" value="1"/>
</dbReference>
<evidence type="ECO:0000259" key="8">
    <source>
        <dbReference type="SMART" id="SM00919"/>
    </source>
</evidence>
<dbReference type="Gene3D" id="3.40.50.10380">
    <property type="entry name" value="Malic enzyme, N-terminal domain"/>
    <property type="match status" value="1"/>
</dbReference>
<dbReference type="STRING" id="1797985.A2Y83_03675"/>
<dbReference type="Gene3D" id="3.40.50.720">
    <property type="entry name" value="NAD(P)-binding Rossmann-like Domain"/>
    <property type="match status" value="1"/>
</dbReference>
<dbReference type="PIRSF" id="PIRSF000106">
    <property type="entry name" value="ME"/>
    <property type="match status" value="1"/>
</dbReference>
<dbReference type="PANTHER" id="PTHR43237:SF4">
    <property type="entry name" value="NADP-DEPENDENT MALIC ENZYME"/>
    <property type="match status" value="1"/>
</dbReference>
<evidence type="ECO:0000256" key="5">
    <source>
        <dbReference type="PIRSR" id="PIRSR000106-1"/>
    </source>
</evidence>
<feature type="binding site" evidence="6">
    <location>
        <position position="285"/>
    </location>
    <ligand>
        <name>(S)-malate</name>
        <dbReference type="ChEBI" id="CHEBI:15589"/>
    </ligand>
</feature>
<evidence type="ECO:0000256" key="2">
    <source>
        <dbReference type="ARBA" id="ARBA00008785"/>
    </source>
</evidence>
<evidence type="ECO:0000256" key="4">
    <source>
        <dbReference type="ARBA" id="ARBA00023002"/>
    </source>
</evidence>
<comment type="cofactor">
    <cofactor evidence="7">
        <name>Mg(2+)</name>
        <dbReference type="ChEBI" id="CHEBI:18420"/>
    </cofactor>
    <cofactor evidence="7">
        <name>Mn(2+)</name>
        <dbReference type="ChEBI" id="CHEBI:29035"/>
    </cofactor>
    <text evidence="7">Divalent metal cations. Prefers magnesium or manganese.</text>
</comment>
<dbReference type="GO" id="GO:0051287">
    <property type="term" value="F:NAD binding"/>
    <property type="evidence" value="ECO:0007669"/>
    <property type="project" value="InterPro"/>
</dbReference>